<dbReference type="EMBL" id="AP021159">
    <property type="protein sequence ID" value="BBN69214.1"/>
    <property type="molecule type" value="Genomic_DNA"/>
</dbReference>
<evidence type="ECO:0000313" key="2">
    <source>
        <dbReference type="EMBL" id="BBN69214.1"/>
    </source>
</evidence>
<evidence type="ECO:0000256" key="1">
    <source>
        <dbReference type="SAM" id="MobiDB-lite"/>
    </source>
</evidence>
<sequence length="101" mass="11735">MKLYVQMSDLIRRGRSMTTAPSSDPRLNQHLLPLLQLCWTTWWLVPGRPMRLRHLRHPWCSQLVLGGGTGPPTPSTRHRPTVLVPRDHSQRRRTPEDRVVS</sequence>
<organism evidence="2">
    <name type="scientific">Prunus dulcis</name>
    <name type="common">Almond</name>
    <name type="synonym">Amygdalus dulcis</name>
    <dbReference type="NCBI Taxonomy" id="3755"/>
    <lineage>
        <taxon>Eukaryota</taxon>
        <taxon>Viridiplantae</taxon>
        <taxon>Streptophyta</taxon>
        <taxon>Embryophyta</taxon>
        <taxon>Tracheophyta</taxon>
        <taxon>Spermatophyta</taxon>
        <taxon>Magnoliopsida</taxon>
        <taxon>eudicotyledons</taxon>
        <taxon>Gunneridae</taxon>
        <taxon>Pentapetalae</taxon>
        <taxon>rosids</taxon>
        <taxon>fabids</taxon>
        <taxon>Rosales</taxon>
        <taxon>Rosaceae</taxon>
        <taxon>Amygdaloideae</taxon>
        <taxon>Amygdaleae</taxon>
        <taxon>Prunus</taxon>
    </lineage>
</organism>
<name>A0A5H2XQN6_PRUDU</name>
<protein>
    <submittedName>
        <fullName evidence="2">Uncharacterized protein</fullName>
    </submittedName>
</protein>
<feature type="region of interest" description="Disordered" evidence="1">
    <location>
        <begin position="65"/>
        <end position="101"/>
    </location>
</feature>
<dbReference type="AlphaFoldDB" id="A0A5H2XQN6"/>
<proteinExistence type="predicted"/>
<accession>A0A5H2XQN6</accession>
<gene>
    <name evidence="2" type="ORF">Prudu_822S000200</name>
</gene>
<feature type="compositionally biased region" description="Basic and acidic residues" evidence="1">
    <location>
        <begin position="85"/>
        <end position="101"/>
    </location>
</feature>
<reference evidence="2" key="1">
    <citation type="journal article" date="2019" name="Science">
        <title>Mutation of a bHLH transcription factor allowed almond domestication.</title>
        <authorList>
            <person name="Sanchez-Perez R."/>
            <person name="Pavan S."/>
            <person name="Mazzeo R."/>
            <person name="Moldovan C."/>
            <person name="Aiese Cigliano R."/>
            <person name="Del Cueto J."/>
            <person name="Ricciardi F."/>
            <person name="Lotti C."/>
            <person name="Ricciardi L."/>
            <person name="Dicenta F."/>
            <person name="Lopez-Marques R.L."/>
            <person name="Lindberg Moller B."/>
        </authorList>
    </citation>
    <scope>NUCLEOTIDE SEQUENCE</scope>
</reference>